<dbReference type="Gene3D" id="3.10.20.90">
    <property type="entry name" value="Phosphatidylinositol 3-kinase Catalytic Subunit, Chain A, domain 1"/>
    <property type="match status" value="1"/>
</dbReference>
<evidence type="ECO:0000256" key="9">
    <source>
        <dbReference type="ARBA" id="ARBA00048789"/>
    </source>
</evidence>
<accession>A0A5E4R0E3</accession>
<evidence type="ECO:0000256" key="1">
    <source>
        <dbReference type="ARBA" id="ARBA00004496"/>
    </source>
</evidence>
<dbReference type="PROSITE" id="PS00108">
    <property type="entry name" value="PROTEIN_KINASE_ST"/>
    <property type="match status" value="1"/>
</dbReference>
<protein>
    <recommendedName>
        <fullName evidence="2">IkappaB kinase</fullName>
        <ecNumber evidence="2">2.7.11.10</ecNumber>
    </recommendedName>
</protein>
<evidence type="ECO:0000256" key="5">
    <source>
        <dbReference type="ARBA" id="ARBA00022679"/>
    </source>
</evidence>
<dbReference type="GO" id="GO:0005524">
    <property type="term" value="F:ATP binding"/>
    <property type="evidence" value="ECO:0007669"/>
    <property type="project" value="UniProtKB-KW"/>
</dbReference>
<evidence type="ECO:0000313" key="12">
    <source>
        <dbReference type="Proteomes" id="UP000324832"/>
    </source>
</evidence>
<gene>
    <name evidence="11" type="ORF">LSINAPIS_LOCUS13406</name>
</gene>
<evidence type="ECO:0000313" key="11">
    <source>
        <dbReference type="EMBL" id="VVD03399.1"/>
    </source>
</evidence>
<proteinExistence type="predicted"/>
<sequence>MDDIVFVGDWVKDRVLGSGSFGIVVLWKHKHNEEKLAIKICKWGDELTAKHRERWTKEVEMLQTCNHPNIVCTKHIPSEFDTGLSKANPSKLPILCMEYCSGGDLRQLLNKPDASCGLKETKVRKILNDIGSAMKFLHTYKITHRDLKPENIVVHLPNGMPEASEDKVTYKIIDLGYAKEIDSNSICASFVGTLQYLAPELFYSKTYSNSVDFWSFGLLAFEIICGTRPFLPFKAPVEWMPFVKQKLHENICIYETFHGDIEYSNEIFLENHISKPFKALIEQWLKVALEWDPKLRGRDSPSKVTFNIPSENKGTSITSKVIIFDMLQSILEKKIIKVFCVPTITNVSYEISDTDTIDNLKRWITKDINIPSEELIIISRSHCNEIGNEEKIIEYWNENNIVLFIYDKKQMIPEKISPIVPIAVQRCLEHPKALYNFKNSQTLYRHAFFFILTQMESYDSLITALFTRSESLKQESKQLLIKHNNVDKSLGKLLAKLECIKAMIKVGKKHIEDLIQKGTGTNLLGGFGKIFKDSNDLMDKVDKLTTAWSQLSVRLQSAARRSNEGISKDLDVFIAKYNYQNIFSKLYTTFISYNKSDFYNNNREKEKPCPDIVKVCYDSLKFRSRTLQELQHQQFLLKLKDVSVELSKIAGIISTAEENTGRLHTDLTILTEQFSTCIWSTISVVVTEADIISDLPYSVVSFEKKDFKIEGPVTNYTSPHHNYIQTNGNSDVAKSLVTESLKLRQNQMTLCEKLNNQKKALQNSLEFDFLYDDDSMN</sequence>
<dbReference type="SUPFAM" id="SSF56112">
    <property type="entry name" value="Protein kinase-like (PK-like)"/>
    <property type="match status" value="1"/>
</dbReference>
<dbReference type="Gene3D" id="1.20.1270.250">
    <property type="match status" value="1"/>
</dbReference>
<comment type="subcellular location">
    <subcellularLocation>
        <location evidence="1">Cytoplasm</location>
    </subcellularLocation>
</comment>
<dbReference type="PROSITE" id="PS50011">
    <property type="entry name" value="PROTEIN_KINASE_DOM"/>
    <property type="match status" value="1"/>
</dbReference>
<dbReference type="InterPro" id="IPR000719">
    <property type="entry name" value="Prot_kinase_dom"/>
</dbReference>
<evidence type="ECO:0000259" key="10">
    <source>
        <dbReference type="PROSITE" id="PS50011"/>
    </source>
</evidence>
<dbReference type="EMBL" id="FZQP02006766">
    <property type="protein sequence ID" value="VVD03399.1"/>
    <property type="molecule type" value="Genomic_DNA"/>
</dbReference>
<dbReference type="GO" id="GO:0008385">
    <property type="term" value="C:IkappaB kinase complex"/>
    <property type="evidence" value="ECO:0007669"/>
    <property type="project" value="TreeGrafter"/>
</dbReference>
<evidence type="ECO:0000256" key="4">
    <source>
        <dbReference type="ARBA" id="ARBA00022527"/>
    </source>
</evidence>
<dbReference type="SMART" id="SM00220">
    <property type="entry name" value="S_TKc"/>
    <property type="match status" value="1"/>
</dbReference>
<dbReference type="PANTHER" id="PTHR22969">
    <property type="entry name" value="IKB KINASE"/>
    <property type="match status" value="1"/>
</dbReference>
<keyword evidence="8" id="KW-0067">ATP-binding</keyword>
<evidence type="ECO:0000256" key="7">
    <source>
        <dbReference type="ARBA" id="ARBA00022777"/>
    </source>
</evidence>
<dbReference type="InterPro" id="IPR046375">
    <property type="entry name" value="IKBKB_SDD_sf"/>
</dbReference>
<comment type="catalytic activity">
    <reaction evidence="9">
        <text>L-seryl-[I-kappa-B protein] + ATP = O-phospho-L-seryl-[I-kappa-B protein] + ADP + H(+)</text>
        <dbReference type="Rhea" id="RHEA:19073"/>
        <dbReference type="Rhea" id="RHEA-COMP:13698"/>
        <dbReference type="Rhea" id="RHEA-COMP:13699"/>
        <dbReference type="ChEBI" id="CHEBI:15378"/>
        <dbReference type="ChEBI" id="CHEBI:29999"/>
        <dbReference type="ChEBI" id="CHEBI:30616"/>
        <dbReference type="ChEBI" id="CHEBI:83421"/>
        <dbReference type="ChEBI" id="CHEBI:456216"/>
        <dbReference type="EC" id="2.7.11.10"/>
    </reaction>
</comment>
<keyword evidence="7" id="KW-0418">Kinase</keyword>
<evidence type="ECO:0000256" key="2">
    <source>
        <dbReference type="ARBA" id="ARBA00012442"/>
    </source>
</evidence>
<feature type="domain" description="Protein kinase" evidence="10">
    <location>
        <begin position="10"/>
        <end position="306"/>
    </location>
</feature>
<dbReference type="GO" id="GO:0033209">
    <property type="term" value="P:tumor necrosis factor-mediated signaling pathway"/>
    <property type="evidence" value="ECO:0007669"/>
    <property type="project" value="TreeGrafter"/>
</dbReference>
<evidence type="ECO:0000256" key="8">
    <source>
        <dbReference type="ARBA" id="ARBA00022840"/>
    </source>
</evidence>
<keyword evidence="6" id="KW-0547">Nucleotide-binding</keyword>
<name>A0A5E4R0E3_9NEOP</name>
<evidence type="ECO:0000256" key="6">
    <source>
        <dbReference type="ARBA" id="ARBA00022741"/>
    </source>
</evidence>
<dbReference type="PANTHER" id="PTHR22969:SF17">
    <property type="entry name" value="INHIBITOR OF NUCLEAR FACTOR KAPPA-B KINASE SUBUNIT BETA"/>
    <property type="match status" value="1"/>
</dbReference>
<dbReference type="GO" id="GO:0008384">
    <property type="term" value="F:IkappaB kinase activity"/>
    <property type="evidence" value="ECO:0007669"/>
    <property type="project" value="UniProtKB-EC"/>
</dbReference>
<keyword evidence="5" id="KW-0808">Transferase</keyword>
<keyword evidence="12" id="KW-1185">Reference proteome</keyword>
<dbReference type="InterPro" id="IPR011009">
    <property type="entry name" value="Kinase-like_dom_sf"/>
</dbReference>
<dbReference type="InterPro" id="IPR051180">
    <property type="entry name" value="IKK"/>
</dbReference>
<evidence type="ECO:0000256" key="3">
    <source>
        <dbReference type="ARBA" id="ARBA00022490"/>
    </source>
</evidence>
<dbReference type="GO" id="GO:0045944">
    <property type="term" value="P:positive regulation of transcription by RNA polymerase II"/>
    <property type="evidence" value="ECO:0007669"/>
    <property type="project" value="TreeGrafter"/>
</dbReference>
<dbReference type="Proteomes" id="UP000324832">
    <property type="component" value="Unassembled WGS sequence"/>
</dbReference>
<reference evidence="11 12" key="1">
    <citation type="submission" date="2017-07" db="EMBL/GenBank/DDBJ databases">
        <authorList>
            <person name="Talla V."/>
            <person name="Backstrom N."/>
        </authorList>
    </citation>
    <scope>NUCLEOTIDE SEQUENCE [LARGE SCALE GENOMIC DNA]</scope>
</reference>
<keyword evidence="4" id="KW-0723">Serine/threonine-protein kinase</keyword>
<organism evidence="11 12">
    <name type="scientific">Leptidea sinapis</name>
    <dbReference type="NCBI Taxonomy" id="189913"/>
    <lineage>
        <taxon>Eukaryota</taxon>
        <taxon>Metazoa</taxon>
        <taxon>Ecdysozoa</taxon>
        <taxon>Arthropoda</taxon>
        <taxon>Hexapoda</taxon>
        <taxon>Insecta</taxon>
        <taxon>Pterygota</taxon>
        <taxon>Neoptera</taxon>
        <taxon>Endopterygota</taxon>
        <taxon>Lepidoptera</taxon>
        <taxon>Glossata</taxon>
        <taxon>Ditrysia</taxon>
        <taxon>Papilionoidea</taxon>
        <taxon>Pieridae</taxon>
        <taxon>Dismorphiinae</taxon>
        <taxon>Leptidea</taxon>
    </lineage>
</organism>
<dbReference type="Pfam" id="PF00069">
    <property type="entry name" value="Pkinase"/>
    <property type="match status" value="1"/>
</dbReference>
<keyword evidence="3" id="KW-0963">Cytoplasm</keyword>
<dbReference type="EC" id="2.7.11.10" evidence="2"/>
<dbReference type="AlphaFoldDB" id="A0A5E4R0E3"/>
<dbReference type="InterPro" id="IPR008271">
    <property type="entry name" value="Ser/Thr_kinase_AS"/>
</dbReference>
<dbReference type="Gene3D" id="1.10.510.10">
    <property type="entry name" value="Transferase(Phosphotransferase) domain 1"/>
    <property type="match status" value="1"/>
</dbReference>